<evidence type="ECO:0000313" key="1">
    <source>
        <dbReference type="EMBL" id="TMW67565.1"/>
    </source>
</evidence>
<evidence type="ECO:0000313" key="2">
    <source>
        <dbReference type="Proteomes" id="UP000794436"/>
    </source>
</evidence>
<proteinExistence type="predicted"/>
<sequence>MTHGDITAMEDVFNGQWHPSDSTSRPAVVDFTDESSRYVRAVGNAVVRVCGAIFSLSSIRLSSLDELIVVDEDTGTEWMEVRTPRIGHFFVRCDDIIDAGEVTNQEPNSVSSRLRSLSLSFEEFEPGTVSAFIRLVGRTLTTLSIPCKLALLIAVKVKSSVSRIFKRQRQHPEAYSRALDKASVRRIFSYCEREVVRLVSITEIVLPSTTVAHC</sequence>
<dbReference type="AlphaFoldDB" id="A0A8K1CRT6"/>
<keyword evidence="2" id="KW-1185">Reference proteome</keyword>
<name>A0A8K1CRT6_PYTOL</name>
<gene>
    <name evidence="1" type="ORF">Poli38472_011185</name>
</gene>
<reference evidence="1" key="1">
    <citation type="submission" date="2019-03" db="EMBL/GenBank/DDBJ databases">
        <title>Long read genome sequence of the mycoparasitic Pythium oligandrum ATCC 38472 isolated from sugarbeet rhizosphere.</title>
        <authorList>
            <person name="Gaulin E."/>
        </authorList>
    </citation>
    <scope>NUCLEOTIDE SEQUENCE</scope>
    <source>
        <strain evidence="1">ATCC 38472_TT</strain>
    </source>
</reference>
<accession>A0A8K1CRT6</accession>
<dbReference type="Proteomes" id="UP000794436">
    <property type="component" value="Unassembled WGS sequence"/>
</dbReference>
<organism evidence="1 2">
    <name type="scientific">Pythium oligandrum</name>
    <name type="common">Mycoparasitic fungus</name>
    <dbReference type="NCBI Taxonomy" id="41045"/>
    <lineage>
        <taxon>Eukaryota</taxon>
        <taxon>Sar</taxon>
        <taxon>Stramenopiles</taxon>
        <taxon>Oomycota</taxon>
        <taxon>Peronosporomycetes</taxon>
        <taxon>Pythiales</taxon>
        <taxon>Pythiaceae</taxon>
        <taxon>Pythium</taxon>
    </lineage>
</organism>
<dbReference type="EMBL" id="SPLM01000004">
    <property type="protein sequence ID" value="TMW67565.1"/>
    <property type="molecule type" value="Genomic_DNA"/>
</dbReference>
<comment type="caution">
    <text evidence="1">The sequence shown here is derived from an EMBL/GenBank/DDBJ whole genome shotgun (WGS) entry which is preliminary data.</text>
</comment>
<protein>
    <submittedName>
        <fullName evidence="1">Uncharacterized protein</fullName>
    </submittedName>
</protein>